<evidence type="ECO:0000256" key="4">
    <source>
        <dbReference type="ARBA" id="ARBA00023015"/>
    </source>
</evidence>
<evidence type="ECO:0000313" key="9">
    <source>
        <dbReference type="Proteomes" id="UP000245890"/>
    </source>
</evidence>
<dbReference type="Gene3D" id="2.30.30.110">
    <property type="match status" value="1"/>
</dbReference>
<keyword evidence="5" id="KW-0804">Transcription</keyword>
<comment type="caution">
    <text evidence="8">The sequence shown here is derived from an EMBL/GenBank/DDBJ whole genome shotgun (WGS) entry which is preliminary data.</text>
</comment>
<evidence type="ECO:0000256" key="6">
    <source>
        <dbReference type="ARBA" id="ARBA00029628"/>
    </source>
</evidence>
<dbReference type="EMBL" id="QENQ01000001">
    <property type="protein sequence ID" value="PVX28303.1"/>
    <property type="molecule type" value="Genomic_DNA"/>
</dbReference>
<dbReference type="InterPro" id="IPR002712">
    <property type="entry name" value="CcdB"/>
</dbReference>
<dbReference type="Pfam" id="PF01845">
    <property type="entry name" value="CcdB"/>
    <property type="match status" value="1"/>
</dbReference>
<name>A0A2U0SA98_9SPHN</name>
<reference evidence="8 9" key="1">
    <citation type="submission" date="2018-05" db="EMBL/GenBank/DDBJ databases">
        <title>Description of Sphingomonas pokkalii sp nov, isolated from the rhizosphere of saline tolerant pokkali rice and its draft genome analysis.</title>
        <authorList>
            <person name="Menon R."/>
            <person name="Kumari S."/>
            <person name="Rameshkumar N."/>
        </authorList>
    </citation>
    <scope>NUCLEOTIDE SEQUENCE [LARGE SCALE GENOMIC DNA]</scope>
    <source>
        <strain evidence="8 9">L3B27</strain>
    </source>
</reference>
<keyword evidence="3" id="KW-0678">Repressor</keyword>
<dbReference type="OrthoDB" id="9813510at2"/>
<comment type="similarity">
    <text evidence="1">Belongs to the CcdB toxin family.</text>
</comment>
<evidence type="ECO:0000256" key="1">
    <source>
        <dbReference type="ARBA" id="ARBA00005230"/>
    </source>
</evidence>
<dbReference type="GO" id="GO:0008657">
    <property type="term" value="F:DNA topoisomerase type II (double strand cut, ATP-hydrolyzing) inhibitor activity"/>
    <property type="evidence" value="ECO:0007669"/>
    <property type="project" value="InterPro"/>
</dbReference>
<keyword evidence="9" id="KW-1185">Reference proteome</keyword>
<gene>
    <name evidence="8" type="ORF">DD559_02245</name>
</gene>
<evidence type="ECO:0000313" key="8">
    <source>
        <dbReference type="EMBL" id="PVX28303.1"/>
    </source>
</evidence>
<dbReference type="Proteomes" id="UP000245890">
    <property type="component" value="Unassembled WGS sequence"/>
</dbReference>
<sequence length="98" mass="10484">MAQFDVHRLAGGGLVIDCQAEDLATIGTRFVIPLAKPGESAPTTPRLHPHFDVNGETLVLMTEFAAAIRTAELRERVGSLAEERFRILGAIDVLTGSG</sequence>
<dbReference type="RefSeq" id="WP_116467754.1">
    <property type="nucleotide sequence ID" value="NZ_QENQ01000001.1"/>
</dbReference>
<dbReference type="InterPro" id="IPR011067">
    <property type="entry name" value="Plasmid_toxin/cell-grow_inhib"/>
</dbReference>
<proteinExistence type="inferred from homology"/>
<evidence type="ECO:0000256" key="3">
    <source>
        <dbReference type="ARBA" id="ARBA00022491"/>
    </source>
</evidence>
<dbReference type="GO" id="GO:0006276">
    <property type="term" value="P:plasmid maintenance"/>
    <property type="evidence" value="ECO:0007669"/>
    <property type="project" value="InterPro"/>
</dbReference>
<dbReference type="AlphaFoldDB" id="A0A2U0SA98"/>
<evidence type="ECO:0000256" key="2">
    <source>
        <dbReference type="ARBA" id="ARBA00015075"/>
    </source>
</evidence>
<keyword evidence="4" id="KW-0805">Transcription regulation</keyword>
<accession>A0A2U0SA98</accession>
<protein>
    <recommendedName>
        <fullName evidence="2">Toxin CcdB</fullName>
    </recommendedName>
    <alternativeName>
        <fullName evidence="7">Cytotoxic protein CcdB</fullName>
    </alternativeName>
    <alternativeName>
        <fullName evidence="6">Protein LetD</fullName>
    </alternativeName>
</protein>
<evidence type="ECO:0000256" key="5">
    <source>
        <dbReference type="ARBA" id="ARBA00023163"/>
    </source>
</evidence>
<organism evidence="8 9">
    <name type="scientific">Sphingomonas pokkalii</name>
    <dbReference type="NCBI Taxonomy" id="2175090"/>
    <lineage>
        <taxon>Bacteria</taxon>
        <taxon>Pseudomonadati</taxon>
        <taxon>Pseudomonadota</taxon>
        <taxon>Alphaproteobacteria</taxon>
        <taxon>Sphingomonadales</taxon>
        <taxon>Sphingomonadaceae</taxon>
        <taxon>Sphingomonas</taxon>
    </lineage>
</organism>
<dbReference type="SUPFAM" id="SSF50118">
    <property type="entry name" value="Cell growth inhibitor/plasmid maintenance toxic component"/>
    <property type="match status" value="1"/>
</dbReference>
<evidence type="ECO:0000256" key="7">
    <source>
        <dbReference type="ARBA" id="ARBA00033135"/>
    </source>
</evidence>